<evidence type="ECO:0000256" key="6">
    <source>
        <dbReference type="ARBA" id="ARBA00023136"/>
    </source>
</evidence>
<evidence type="ECO:0000256" key="8">
    <source>
        <dbReference type="SAM" id="Phobius"/>
    </source>
</evidence>
<dbReference type="RefSeq" id="XP_033605095.1">
    <property type="nucleotide sequence ID" value="XM_033742575.1"/>
</dbReference>
<proteinExistence type="inferred from homology"/>
<dbReference type="GO" id="GO:0012505">
    <property type="term" value="C:endomembrane system"/>
    <property type="evidence" value="ECO:0007669"/>
    <property type="project" value="UniProtKB-SubCell"/>
</dbReference>
<dbReference type="Gene3D" id="1.20.1250.20">
    <property type="entry name" value="MFS general substrate transporter like domains"/>
    <property type="match status" value="1"/>
</dbReference>
<evidence type="ECO:0000256" key="3">
    <source>
        <dbReference type="ARBA" id="ARBA00022448"/>
    </source>
</evidence>
<evidence type="ECO:0000256" key="2">
    <source>
        <dbReference type="ARBA" id="ARBA00008335"/>
    </source>
</evidence>
<feature type="region of interest" description="Disordered" evidence="7">
    <location>
        <begin position="509"/>
        <end position="529"/>
    </location>
</feature>
<dbReference type="PANTHER" id="PTHR23501">
    <property type="entry name" value="MAJOR FACILITATOR SUPERFAMILY"/>
    <property type="match status" value="1"/>
</dbReference>
<feature type="transmembrane region" description="Helical" evidence="8">
    <location>
        <begin position="91"/>
        <end position="110"/>
    </location>
</feature>
<evidence type="ECO:0000313" key="11">
    <source>
        <dbReference type="Proteomes" id="UP000799437"/>
    </source>
</evidence>
<feature type="transmembrane region" description="Helical" evidence="8">
    <location>
        <begin position="483"/>
        <end position="501"/>
    </location>
</feature>
<keyword evidence="5 8" id="KW-1133">Transmembrane helix</keyword>
<evidence type="ECO:0000256" key="4">
    <source>
        <dbReference type="ARBA" id="ARBA00022692"/>
    </source>
</evidence>
<dbReference type="Gene3D" id="1.20.1720.10">
    <property type="entry name" value="Multidrug resistance protein D"/>
    <property type="match status" value="1"/>
</dbReference>
<evidence type="ECO:0000256" key="7">
    <source>
        <dbReference type="SAM" id="MobiDB-lite"/>
    </source>
</evidence>
<feature type="transmembrane region" description="Helical" evidence="8">
    <location>
        <begin position="247"/>
        <end position="265"/>
    </location>
</feature>
<feature type="transmembrane region" description="Helical" evidence="8">
    <location>
        <begin position="319"/>
        <end position="340"/>
    </location>
</feature>
<keyword evidence="11" id="KW-1185">Reference proteome</keyword>
<dbReference type="PANTHER" id="PTHR23501:SF78">
    <property type="entry name" value="MAJOR FACILITATOR SUPERFAMILY (MFS) PROFILE DOMAIN-CONTAINING PROTEIN-RELATED"/>
    <property type="match status" value="1"/>
</dbReference>
<comment type="similarity">
    <text evidence="2">Belongs to the major facilitator superfamily.</text>
</comment>
<feature type="transmembrane region" description="Helical" evidence="8">
    <location>
        <begin position="352"/>
        <end position="370"/>
    </location>
</feature>
<dbReference type="SUPFAM" id="SSF103473">
    <property type="entry name" value="MFS general substrate transporter"/>
    <property type="match status" value="1"/>
</dbReference>
<dbReference type="AlphaFoldDB" id="A0A6A6WKE1"/>
<dbReference type="Pfam" id="PF07690">
    <property type="entry name" value="MFS_1"/>
    <property type="match status" value="1"/>
</dbReference>
<evidence type="ECO:0000256" key="5">
    <source>
        <dbReference type="ARBA" id="ARBA00022989"/>
    </source>
</evidence>
<keyword evidence="4 8" id="KW-0812">Transmembrane</keyword>
<feature type="transmembrane region" description="Helical" evidence="8">
    <location>
        <begin position="376"/>
        <end position="401"/>
    </location>
</feature>
<dbReference type="FunFam" id="1.20.1720.10:FF:000013">
    <property type="entry name" value="Related to multidrug resistance proteins"/>
    <property type="match status" value="1"/>
</dbReference>
<sequence>MGSPNAVELKLRDQTNILPLKRLVIVYATLSLSLFICYADQNGIGVALPTIARDLDAGDTISWAGTSSLIANTVFQVLYGRLSDIFGRKVIYLSAIALLVVADVLCSIAPNAYAFYVFRGMAGVANGGINSLTMMIVSDVVTLKQRGKYQGILGACIGLGNTFGPLVSGAFAQYLTWRGFFWLLAPMGACCAVSGWFLVPSKPVEGHVMDKVKLIDWWGILTGTVAIILLLIPISGGGAYFEWTSPMVIVMLTIGAVALVAFLLVEAFISKLPMTPLSMFTITPVAVMLAQNLVFGMAYYSELYYLPLYFENVRGWSPIISASLTIPLVIAQAAMSALSGQYISWASRYGEVIWSGYAIWTLGAGLMILFDRNTSAVVIIFITLVTGLGVGNVFQPVLVALQAHAPRHQRAVIISNRNFLRSLGGAAGLAISAAILQSSLRGALPSELSYIAKNAYARPSLESFTESEREAIVDAYMTGLRTVFTWLVPLIGFCLLSCILVKDNGLEHRENDAKGPEAESRSSKSDEKV</sequence>
<dbReference type="OrthoDB" id="10021397at2759"/>
<dbReference type="FunFam" id="1.20.1250.20:FF:000436">
    <property type="entry name" value="MFS transporter, putative"/>
    <property type="match status" value="1"/>
</dbReference>
<comment type="subcellular location">
    <subcellularLocation>
        <location evidence="1">Endomembrane system</location>
        <topology evidence="1">Multi-pass membrane protein</topology>
    </subcellularLocation>
</comment>
<dbReference type="EMBL" id="ML996565">
    <property type="protein sequence ID" value="KAF2762644.1"/>
    <property type="molecule type" value="Genomic_DNA"/>
</dbReference>
<feature type="transmembrane region" description="Helical" evidence="8">
    <location>
        <begin position="220"/>
        <end position="241"/>
    </location>
</feature>
<dbReference type="InterPro" id="IPR036259">
    <property type="entry name" value="MFS_trans_sf"/>
</dbReference>
<evidence type="ECO:0000256" key="1">
    <source>
        <dbReference type="ARBA" id="ARBA00004127"/>
    </source>
</evidence>
<dbReference type="GeneID" id="54483629"/>
<dbReference type="Proteomes" id="UP000799437">
    <property type="component" value="Unassembled WGS sequence"/>
</dbReference>
<dbReference type="GO" id="GO:0046943">
    <property type="term" value="F:carboxylic acid transmembrane transporter activity"/>
    <property type="evidence" value="ECO:0007669"/>
    <property type="project" value="UniProtKB-ARBA"/>
</dbReference>
<feature type="transmembrane region" description="Helical" evidence="8">
    <location>
        <begin position="149"/>
        <end position="174"/>
    </location>
</feature>
<evidence type="ECO:0000259" key="9">
    <source>
        <dbReference type="PROSITE" id="PS50850"/>
    </source>
</evidence>
<feature type="transmembrane region" description="Helical" evidence="8">
    <location>
        <begin position="61"/>
        <end position="79"/>
    </location>
</feature>
<name>A0A6A6WKE1_9PEZI</name>
<feature type="transmembrane region" description="Helical" evidence="8">
    <location>
        <begin position="180"/>
        <end position="199"/>
    </location>
</feature>
<feature type="transmembrane region" description="Helical" evidence="8">
    <location>
        <begin position="20"/>
        <end position="41"/>
    </location>
</feature>
<protein>
    <submittedName>
        <fullName evidence="10">MFS general substrate transporter</fullName>
    </submittedName>
</protein>
<dbReference type="PRINTS" id="PR01036">
    <property type="entry name" value="TCRTETB"/>
</dbReference>
<feature type="transmembrane region" description="Helical" evidence="8">
    <location>
        <begin position="277"/>
        <end position="299"/>
    </location>
</feature>
<organism evidence="10 11">
    <name type="scientific">Pseudovirgaria hyperparasitica</name>
    <dbReference type="NCBI Taxonomy" id="470096"/>
    <lineage>
        <taxon>Eukaryota</taxon>
        <taxon>Fungi</taxon>
        <taxon>Dikarya</taxon>
        <taxon>Ascomycota</taxon>
        <taxon>Pezizomycotina</taxon>
        <taxon>Dothideomycetes</taxon>
        <taxon>Dothideomycetes incertae sedis</taxon>
        <taxon>Acrospermales</taxon>
        <taxon>Acrospermaceae</taxon>
        <taxon>Pseudovirgaria</taxon>
    </lineage>
</organism>
<gene>
    <name evidence="10" type="ORF">EJ05DRAFT_459398</name>
</gene>
<dbReference type="InterPro" id="IPR011701">
    <property type="entry name" value="MFS"/>
</dbReference>
<reference evidence="10" key="1">
    <citation type="journal article" date="2020" name="Stud. Mycol.">
        <title>101 Dothideomycetes genomes: a test case for predicting lifestyles and emergence of pathogens.</title>
        <authorList>
            <person name="Haridas S."/>
            <person name="Albert R."/>
            <person name="Binder M."/>
            <person name="Bloem J."/>
            <person name="Labutti K."/>
            <person name="Salamov A."/>
            <person name="Andreopoulos B."/>
            <person name="Baker S."/>
            <person name="Barry K."/>
            <person name="Bills G."/>
            <person name="Bluhm B."/>
            <person name="Cannon C."/>
            <person name="Castanera R."/>
            <person name="Culley D."/>
            <person name="Daum C."/>
            <person name="Ezra D."/>
            <person name="Gonzalez J."/>
            <person name="Henrissat B."/>
            <person name="Kuo A."/>
            <person name="Liang C."/>
            <person name="Lipzen A."/>
            <person name="Lutzoni F."/>
            <person name="Magnuson J."/>
            <person name="Mondo S."/>
            <person name="Nolan M."/>
            <person name="Ohm R."/>
            <person name="Pangilinan J."/>
            <person name="Park H.-J."/>
            <person name="Ramirez L."/>
            <person name="Alfaro M."/>
            <person name="Sun H."/>
            <person name="Tritt A."/>
            <person name="Yoshinaga Y."/>
            <person name="Zwiers L.-H."/>
            <person name="Turgeon B."/>
            <person name="Goodwin S."/>
            <person name="Spatafora J."/>
            <person name="Crous P."/>
            <person name="Grigoriev I."/>
        </authorList>
    </citation>
    <scope>NUCLEOTIDE SEQUENCE</scope>
    <source>
        <strain evidence="10">CBS 121739</strain>
    </source>
</reference>
<feature type="domain" description="Major facilitator superfamily (MFS) profile" evidence="9">
    <location>
        <begin position="26"/>
        <end position="470"/>
    </location>
</feature>
<keyword evidence="3" id="KW-0813">Transport</keyword>
<dbReference type="InterPro" id="IPR020846">
    <property type="entry name" value="MFS_dom"/>
</dbReference>
<keyword evidence="6 8" id="KW-0472">Membrane</keyword>
<accession>A0A6A6WKE1</accession>
<dbReference type="PROSITE" id="PS50850">
    <property type="entry name" value="MFS"/>
    <property type="match status" value="1"/>
</dbReference>
<dbReference type="GO" id="GO:0005886">
    <property type="term" value="C:plasma membrane"/>
    <property type="evidence" value="ECO:0007669"/>
    <property type="project" value="TreeGrafter"/>
</dbReference>
<evidence type="ECO:0000313" key="10">
    <source>
        <dbReference type="EMBL" id="KAF2762644.1"/>
    </source>
</evidence>